<dbReference type="PANTHER" id="PTHR42682:SF5">
    <property type="entry name" value="HYDROGENASE-4 COMPONENT F"/>
    <property type="match status" value="1"/>
</dbReference>
<keyword evidence="4 6" id="KW-1133">Transmembrane helix</keyword>
<name>T1C312_9ZZZZ</name>
<feature type="transmembrane region" description="Helical" evidence="6">
    <location>
        <begin position="59"/>
        <end position="82"/>
    </location>
</feature>
<proteinExistence type="predicted"/>
<keyword evidence="2" id="KW-1003">Cell membrane</keyword>
<dbReference type="GO" id="GO:0005886">
    <property type="term" value="C:plasma membrane"/>
    <property type="evidence" value="ECO:0007669"/>
    <property type="project" value="UniProtKB-SubCell"/>
</dbReference>
<evidence type="ECO:0000256" key="4">
    <source>
        <dbReference type="ARBA" id="ARBA00022989"/>
    </source>
</evidence>
<comment type="subcellular location">
    <subcellularLocation>
        <location evidence="1">Cell membrane</location>
        <topology evidence="1">Multi-pass membrane protein</topology>
    </subcellularLocation>
</comment>
<feature type="transmembrane region" description="Helical" evidence="6">
    <location>
        <begin position="30"/>
        <end position="47"/>
    </location>
</feature>
<dbReference type="PANTHER" id="PTHR42682">
    <property type="entry name" value="HYDROGENASE-4 COMPONENT F"/>
    <property type="match status" value="1"/>
</dbReference>
<keyword evidence="3 6" id="KW-0812">Transmembrane</keyword>
<dbReference type="EMBL" id="AUZY01004969">
    <property type="protein sequence ID" value="EQD60500.1"/>
    <property type="molecule type" value="Genomic_DNA"/>
</dbReference>
<protein>
    <submittedName>
        <fullName evidence="7">Hydrogenase 4 subunit F</fullName>
    </submittedName>
</protein>
<feature type="transmembrane region" description="Helical" evidence="6">
    <location>
        <begin position="6"/>
        <end position="23"/>
    </location>
</feature>
<evidence type="ECO:0000256" key="3">
    <source>
        <dbReference type="ARBA" id="ARBA00022692"/>
    </source>
</evidence>
<organism evidence="7">
    <name type="scientific">mine drainage metagenome</name>
    <dbReference type="NCBI Taxonomy" id="410659"/>
    <lineage>
        <taxon>unclassified sequences</taxon>
        <taxon>metagenomes</taxon>
        <taxon>ecological metagenomes</taxon>
    </lineage>
</organism>
<gene>
    <name evidence="7" type="ORF">B1B_07765</name>
</gene>
<evidence type="ECO:0000313" key="7">
    <source>
        <dbReference type="EMBL" id="EQD60500.1"/>
    </source>
</evidence>
<dbReference type="InterPro" id="IPR052175">
    <property type="entry name" value="ComplexI-like_HydComp"/>
</dbReference>
<feature type="non-terminal residue" evidence="7">
    <location>
        <position position="155"/>
    </location>
</feature>
<sequence>MIAGTWISILLLLVPGVASIFYFRKIRMATVVGAGIDEVLAALLYWLRPPYGFFFVDRLSWVFIFMITSIYLLSSIYSLKYISDRNATGVKQPTYYLLMNLFAISMLFSAQVNNYGLMWVGIEATTISSALLIMTEKSEESLEATWRYIILVSAG</sequence>
<comment type="caution">
    <text evidence="7">The sequence shown here is derived from an EMBL/GenBank/DDBJ whole genome shotgun (WGS) entry which is preliminary data.</text>
</comment>
<keyword evidence="5 6" id="KW-0472">Membrane</keyword>
<evidence type="ECO:0000256" key="6">
    <source>
        <dbReference type="SAM" id="Phobius"/>
    </source>
</evidence>
<evidence type="ECO:0000256" key="1">
    <source>
        <dbReference type="ARBA" id="ARBA00004651"/>
    </source>
</evidence>
<evidence type="ECO:0000256" key="5">
    <source>
        <dbReference type="ARBA" id="ARBA00023136"/>
    </source>
</evidence>
<accession>T1C312</accession>
<reference evidence="7" key="2">
    <citation type="journal article" date="2014" name="ISME J.">
        <title>Microbial stratification in low pH oxic and suboxic macroscopic growths along an acid mine drainage.</title>
        <authorList>
            <person name="Mendez-Garcia C."/>
            <person name="Mesa V."/>
            <person name="Sprenger R.R."/>
            <person name="Richter M."/>
            <person name="Diez M.S."/>
            <person name="Solano J."/>
            <person name="Bargiela R."/>
            <person name="Golyshina O.V."/>
            <person name="Manteca A."/>
            <person name="Ramos J.L."/>
            <person name="Gallego J.R."/>
            <person name="Llorente I."/>
            <person name="Martins Dos Santos V.A."/>
            <person name="Jensen O.N."/>
            <person name="Pelaez A.I."/>
            <person name="Sanchez J."/>
            <person name="Ferrer M."/>
        </authorList>
    </citation>
    <scope>NUCLEOTIDE SEQUENCE</scope>
</reference>
<reference evidence="7" key="1">
    <citation type="submission" date="2013-08" db="EMBL/GenBank/DDBJ databases">
        <authorList>
            <person name="Mendez C."/>
            <person name="Richter M."/>
            <person name="Ferrer M."/>
            <person name="Sanchez J."/>
        </authorList>
    </citation>
    <scope>NUCLEOTIDE SEQUENCE</scope>
</reference>
<dbReference type="AlphaFoldDB" id="T1C312"/>
<evidence type="ECO:0000256" key="2">
    <source>
        <dbReference type="ARBA" id="ARBA00022475"/>
    </source>
</evidence>